<dbReference type="OrthoDB" id="4093324at2759"/>
<evidence type="ECO:0000313" key="2">
    <source>
        <dbReference type="Proteomes" id="UP000005222"/>
    </source>
</evidence>
<accession>G8YQ06</accession>
<dbReference type="AlphaFoldDB" id="G8YQ06"/>
<proteinExistence type="predicted"/>
<sequence>MAQNALVSSVIFQSIRREILPRFLAAKRQYSVAHKGLDTTIKNEDSSEIEQKDREWNKIENFLTKGTCPDSRVDILSIMNEISTYPQESLRDMRRSLEEMKYGGTPGIRDNMTLQCMLGDSTVGNQEIFAFIADRCELLRVQIIEVFLARLLSQGLLNNATTLLHICFKKSKDFTLSNEMWSLFACRACEFGHYLGSCLIYHELIDNHTRSEENYPGNLVNASFLDAPFLLSPNQLSYLGIVFQRHSDSLRIEGLLLYFKTYYSYLGHLETYKSLKLSLLEATSSKGNLDDALDIYRSLVKSFHGYYRTAPYSEIRKSAMVASFDHFRERRDNIKHNNVRAPDDSFADIKNSIDVLEENSAKNFQLDLYKPFIEENIFSRPHYPSQPLISGVIKVNDLPVFTNLLKANIEKLMKSSLKEKIGTLHQIVSDCHFSLYQYILRALSDLGYLRESLLFLQRIPILYPRVKFARFFSDQDFLQLYFHIRNRLIMESPDYSNHYSKKELHEIFIGIMNFHDMVFAVHNSSKVSSKYYEEFFSTFVNFPNVDRQSLVFYIDTYIQRTSPDNQSLYFNENDYNKLMHFLTDDDMKTYHHIINKVA</sequence>
<name>G8YQ06_PICSO</name>
<dbReference type="EMBL" id="FO082056">
    <property type="protein sequence ID" value="CCE78741.1"/>
    <property type="molecule type" value="Genomic_DNA"/>
</dbReference>
<dbReference type="eggNOG" id="ENOG502RPYZ">
    <property type="taxonomic scope" value="Eukaryota"/>
</dbReference>
<dbReference type="STRING" id="559304.G8YQ06"/>
<dbReference type="InParanoid" id="G8YQ06"/>
<gene>
    <name evidence="1" type="primary">Piso0_000770</name>
    <name evidence="1" type="ORF">GNLVRS01_PISO0D03743g</name>
</gene>
<evidence type="ECO:0000313" key="1">
    <source>
        <dbReference type="EMBL" id="CCE78741.1"/>
    </source>
</evidence>
<dbReference type="HOGENOM" id="CLU_456422_0_0_1"/>
<dbReference type="Proteomes" id="UP000005222">
    <property type="component" value="Chromosome D"/>
</dbReference>
<dbReference type="OMA" id="AGWENIH"/>
<organism evidence="1 2">
    <name type="scientific">Pichia sorbitophila (strain ATCC MYA-4447 / BCRC 22081 / CBS 7064 / NBRC 10061 / NRRL Y-12695)</name>
    <name type="common">Hybrid yeast</name>
    <dbReference type="NCBI Taxonomy" id="559304"/>
    <lineage>
        <taxon>Eukaryota</taxon>
        <taxon>Fungi</taxon>
        <taxon>Dikarya</taxon>
        <taxon>Ascomycota</taxon>
        <taxon>Saccharomycotina</taxon>
        <taxon>Pichiomycetes</taxon>
        <taxon>Debaryomycetaceae</taxon>
        <taxon>Millerozyma</taxon>
    </lineage>
</organism>
<keyword evidence="2" id="KW-1185">Reference proteome</keyword>
<reference evidence="1 2" key="1">
    <citation type="journal article" date="2012" name="G3 (Bethesda)">
        <title>Pichia sorbitophila, an interspecies yeast hybrid reveals early steps of genome resolution following polyploidization.</title>
        <authorList>
            <person name="Leh Louis V."/>
            <person name="Despons L."/>
            <person name="Friedrich A."/>
            <person name="Martin T."/>
            <person name="Durrens P."/>
            <person name="Casaregola S."/>
            <person name="Neuveglise C."/>
            <person name="Fairhead C."/>
            <person name="Marck C."/>
            <person name="Cruz J.A."/>
            <person name="Straub M.L."/>
            <person name="Kugler V."/>
            <person name="Sacerdot C."/>
            <person name="Uzunov Z."/>
            <person name="Thierry A."/>
            <person name="Weiss S."/>
            <person name="Bleykasten C."/>
            <person name="De Montigny J."/>
            <person name="Jacques N."/>
            <person name="Jung P."/>
            <person name="Lemaire M."/>
            <person name="Mallet S."/>
            <person name="Morel G."/>
            <person name="Richard G.F."/>
            <person name="Sarkar A."/>
            <person name="Savel G."/>
            <person name="Schacherer J."/>
            <person name="Seret M.L."/>
            <person name="Talla E."/>
            <person name="Samson G."/>
            <person name="Jubin C."/>
            <person name="Poulain J."/>
            <person name="Vacherie B."/>
            <person name="Barbe V."/>
            <person name="Pelletier E."/>
            <person name="Sherman D.J."/>
            <person name="Westhof E."/>
            <person name="Weissenbach J."/>
            <person name="Baret P.V."/>
            <person name="Wincker P."/>
            <person name="Gaillardin C."/>
            <person name="Dujon B."/>
            <person name="Souciet J.L."/>
        </authorList>
    </citation>
    <scope>NUCLEOTIDE SEQUENCE [LARGE SCALE GENOMIC DNA]</scope>
    <source>
        <strain evidence="2">ATCC MYA-4447 / BCRC 22081 / CBS 7064 / NBRC 10061 / NRRL Y-12695</strain>
    </source>
</reference>
<protein>
    <submittedName>
        <fullName evidence="1">Piso0_000770 protein</fullName>
    </submittedName>
</protein>